<name>A0ABQ8XLF2_9EUKA</name>
<dbReference type="PRINTS" id="PR00080">
    <property type="entry name" value="SDRFAMILY"/>
</dbReference>
<dbReference type="Gene3D" id="3.40.50.720">
    <property type="entry name" value="NAD(P)-binding Rossmann-like Domain"/>
    <property type="match status" value="1"/>
</dbReference>
<reference evidence="5" key="1">
    <citation type="submission" date="2022-08" db="EMBL/GenBank/DDBJ databases">
        <title>Novel sulfate-reducing endosymbionts in the free-living metamonad Anaeramoeba.</title>
        <authorList>
            <person name="Jerlstrom-Hultqvist J."/>
            <person name="Cepicka I."/>
            <person name="Gallot-Lavallee L."/>
            <person name="Salas-Leiva D."/>
            <person name="Curtis B.A."/>
            <person name="Zahonova K."/>
            <person name="Pipaliya S."/>
            <person name="Dacks J."/>
            <person name="Roger A.J."/>
        </authorList>
    </citation>
    <scope>NUCLEOTIDE SEQUENCE</scope>
    <source>
        <strain evidence="5">Schooner1</strain>
    </source>
</reference>
<dbReference type="EMBL" id="JAOAOG010000276">
    <property type="protein sequence ID" value="KAJ6233457.1"/>
    <property type="molecule type" value="Genomic_DNA"/>
</dbReference>
<protein>
    <submittedName>
        <fullName evidence="5">Chain dehydrogenase/reductase</fullName>
    </submittedName>
</protein>
<dbReference type="InterPro" id="IPR002347">
    <property type="entry name" value="SDR_fam"/>
</dbReference>
<dbReference type="Proteomes" id="UP001150062">
    <property type="component" value="Unassembled WGS sequence"/>
</dbReference>
<dbReference type="PANTHER" id="PTHR43490:SF99">
    <property type="entry name" value="SHORT-CHAIN DEHYDROGENASE_REDUCTASE"/>
    <property type="match status" value="1"/>
</dbReference>
<dbReference type="PRINTS" id="PR00081">
    <property type="entry name" value="GDHRDH"/>
</dbReference>
<evidence type="ECO:0000256" key="4">
    <source>
        <dbReference type="RuleBase" id="RU000363"/>
    </source>
</evidence>
<comment type="caution">
    <text evidence="5">The sequence shown here is derived from an EMBL/GenBank/DDBJ whole genome shotgun (WGS) entry which is preliminary data.</text>
</comment>
<gene>
    <name evidence="5" type="ORF">M0813_29762</name>
</gene>
<proteinExistence type="inferred from homology"/>
<evidence type="ECO:0000313" key="5">
    <source>
        <dbReference type="EMBL" id="KAJ6233457.1"/>
    </source>
</evidence>
<comment type="similarity">
    <text evidence="1 4">Belongs to the short-chain dehydrogenases/reductases (SDR) family.</text>
</comment>
<dbReference type="Pfam" id="PF00106">
    <property type="entry name" value="adh_short"/>
    <property type="match status" value="1"/>
</dbReference>
<evidence type="ECO:0000256" key="2">
    <source>
        <dbReference type="ARBA" id="ARBA00022857"/>
    </source>
</evidence>
<dbReference type="PANTHER" id="PTHR43490">
    <property type="entry name" value="(+)-NEOMENTHOL DEHYDROGENASE"/>
    <property type="match status" value="1"/>
</dbReference>
<evidence type="ECO:0000256" key="3">
    <source>
        <dbReference type="ARBA" id="ARBA00023002"/>
    </source>
</evidence>
<keyword evidence="3" id="KW-0560">Oxidoreductase</keyword>
<dbReference type="SUPFAM" id="SSF51735">
    <property type="entry name" value="NAD(P)-binding Rossmann-fold domains"/>
    <property type="match status" value="1"/>
</dbReference>
<keyword evidence="2" id="KW-0521">NADP</keyword>
<keyword evidence="6" id="KW-1185">Reference proteome</keyword>
<dbReference type="InterPro" id="IPR036291">
    <property type="entry name" value="NAD(P)-bd_dom_sf"/>
</dbReference>
<organism evidence="5 6">
    <name type="scientific">Anaeramoeba flamelloides</name>
    <dbReference type="NCBI Taxonomy" id="1746091"/>
    <lineage>
        <taxon>Eukaryota</taxon>
        <taxon>Metamonada</taxon>
        <taxon>Anaeramoebidae</taxon>
        <taxon>Anaeramoeba</taxon>
    </lineage>
</organism>
<accession>A0ABQ8XLF2</accession>
<evidence type="ECO:0000313" key="6">
    <source>
        <dbReference type="Proteomes" id="UP001150062"/>
    </source>
</evidence>
<evidence type="ECO:0000256" key="1">
    <source>
        <dbReference type="ARBA" id="ARBA00006484"/>
    </source>
</evidence>
<sequence>MEKTVLVTGGNRGIGYETCKKFANLKGYHVILTSRNEEAGNEAIEKLKKETQSTEITYFQLDVTSDENVLKCKEFVVEKFGKLDILINNAGISFDWSLNFFEAEMENYLQTFDVNLFGVIRMTKAFVPLMIEKGYGRVVNVSSMAGQTEFLSTTKGISSYPLSKYSLNGLVRIVSNSIPEKVDVQVNNMHPGWCKTRLGTTKAPREPEVGARTILWLALQDSNFKSGGFYMDNKEFDW</sequence>